<dbReference type="RefSeq" id="WP_264744256.1">
    <property type="nucleotide sequence ID" value="NZ_JAPDHV010000006.1"/>
</dbReference>
<dbReference type="Proteomes" id="UP001163719">
    <property type="component" value="Unassembled WGS sequence"/>
</dbReference>
<name>A0ABT3HRN6_9FLAO</name>
<keyword evidence="2" id="KW-1185">Reference proteome</keyword>
<proteinExistence type="predicted"/>
<dbReference type="InterPro" id="IPR011463">
    <property type="entry name" value="DUF1569"/>
</dbReference>
<accession>A0ABT3HRN6</accession>
<comment type="caution">
    <text evidence="1">The sequence shown here is derived from an EMBL/GenBank/DDBJ whole genome shotgun (WGS) entry which is preliminary data.</text>
</comment>
<dbReference type="Pfam" id="PF07606">
    <property type="entry name" value="DUF1569"/>
    <property type="match status" value="1"/>
</dbReference>
<evidence type="ECO:0000313" key="1">
    <source>
        <dbReference type="EMBL" id="MCW3162340.1"/>
    </source>
</evidence>
<evidence type="ECO:0000313" key="2">
    <source>
        <dbReference type="Proteomes" id="UP001163719"/>
    </source>
</evidence>
<dbReference type="EMBL" id="JAPDHV010000006">
    <property type="protein sequence ID" value="MCW3162340.1"/>
    <property type="molecule type" value="Genomic_DNA"/>
</dbReference>
<sequence>MVKNLHNRVYFNEIIERISLLSENSQRKWGKMTVSQMLKHCDLILQIPLKRIEIPKINIFFQYIGILTKIEIQIFNNGIPHNMPTFQKVIVTFECDFEEAKQNLLKTLEQYWDAYQNENLPEKHNLFGKMNEKDWGILEYKHLNHHLKQFNV</sequence>
<gene>
    <name evidence="1" type="ORF">OH806_13795</name>
</gene>
<protein>
    <submittedName>
        <fullName evidence="1">DUF1569 domain-containing protein</fullName>
    </submittedName>
</protein>
<organism evidence="1 2">
    <name type="scientific">Chryseobacterium oryctis</name>
    <dbReference type="NCBI Taxonomy" id="2952618"/>
    <lineage>
        <taxon>Bacteria</taxon>
        <taxon>Pseudomonadati</taxon>
        <taxon>Bacteroidota</taxon>
        <taxon>Flavobacteriia</taxon>
        <taxon>Flavobacteriales</taxon>
        <taxon>Weeksellaceae</taxon>
        <taxon>Chryseobacterium group</taxon>
        <taxon>Chryseobacterium</taxon>
    </lineage>
</organism>
<reference evidence="1" key="1">
    <citation type="submission" date="2022-10" db="EMBL/GenBank/DDBJ databases">
        <title>Chryseobacterium babae sp. nov. isolated from the gut of the beetle Oryctes rhinoceros, and Chryseobacterium kimseyorum sp. nov., isolated from a stick insect rearing cage.</title>
        <authorList>
            <person name="Shelomi M."/>
            <person name="Han C.-J."/>
            <person name="Chen W.-M."/>
            <person name="Chen H.-K."/>
            <person name="Liaw S.-J."/>
            <person name="Muhle E."/>
            <person name="Clermont D."/>
        </authorList>
    </citation>
    <scope>NUCLEOTIDE SEQUENCE</scope>
    <source>
        <strain evidence="1">WLa1L2M3</strain>
    </source>
</reference>